<name>A0ABZ1WNN1_9ACTN</name>
<feature type="transmembrane region" description="Helical" evidence="2">
    <location>
        <begin position="21"/>
        <end position="39"/>
    </location>
</feature>
<gene>
    <name evidence="3" type="ORF">OG929_03175</name>
</gene>
<keyword evidence="2" id="KW-0472">Membrane</keyword>
<feature type="transmembrane region" description="Helical" evidence="2">
    <location>
        <begin position="51"/>
        <end position="68"/>
    </location>
</feature>
<sequence>MTHTDDLTAIRATRQLRRIRAFYAAGIVLWTASSAWTMWDSPGTRPMWTSLLLLAVFTGLLTMASRWLRRVEPTGSARPPHHAAFSGRTGRHAVSKS</sequence>
<feature type="region of interest" description="Disordered" evidence="1">
    <location>
        <begin position="74"/>
        <end position="97"/>
    </location>
</feature>
<dbReference type="RefSeq" id="WP_329258333.1">
    <property type="nucleotide sequence ID" value="NZ_CP107755.1"/>
</dbReference>
<proteinExistence type="predicted"/>
<accession>A0ABZ1WNN1</accession>
<evidence type="ECO:0000313" key="3">
    <source>
        <dbReference type="EMBL" id="WUT41321.1"/>
    </source>
</evidence>
<organism evidence="3 4">
    <name type="scientific">Streptomyces pseudovenezuelae</name>
    <dbReference type="NCBI Taxonomy" id="67350"/>
    <lineage>
        <taxon>Bacteria</taxon>
        <taxon>Bacillati</taxon>
        <taxon>Actinomycetota</taxon>
        <taxon>Actinomycetes</taxon>
        <taxon>Kitasatosporales</taxon>
        <taxon>Streptomycetaceae</taxon>
        <taxon>Streptomyces</taxon>
        <taxon>Streptomyces aurantiacus group</taxon>
    </lineage>
</organism>
<evidence type="ECO:0000256" key="1">
    <source>
        <dbReference type="SAM" id="MobiDB-lite"/>
    </source>
</evidence>
<evidence type="ECO:0000256" key="2">
    <source>
        <dbReference type="SAM" id="Phobius"/>
    </source>
</evidence>
<evidence type="ECO:0000313" key="4">
    <source>
        <dbReference type="Proteomes" id="UP001432168"/>
    </source>
</evidence>
<keyword evidence="2" id="KW-1133">Transmembrane helix</keyword>
<reference evidence="3" key="1">
    <citation type="submission" date="2022-10" db="EMBL/GenBank/DDBJ databases">
        <title>The complete genomes of actinobacterial strains from the NBC collection.</title>
        <authorList>
            <person name="Joergensen T.S."/>
            <person name="Alvarez Arevalo M."/>
            <person name="Sterndorff E.B."/>
            <person name="Faurdal D."/>
            <person name="Vuksanovic O."/>
            <person name="Mourched A.-S."/>
            <person name="Charusanti P."/>
            <person name="Shaw S."/>
            <person name="Blin K."/>
            <person name="Weber T."/>
        </authorList>
    </citation>
    <scope>NUCLEOTIDE SEQUENCE</scope>
    <source>
        <strain evidence="3">NBC_00686</strain>
    </source>
</reference>
<dbReference type="EMBL" id="CP109011">
    <property type="protein sequence ID" value="WUT41321.1"/>
    <property type="molecule type" value="Genomic_DNA"/>
</dbReference>
<keyword evidence="2" id="KW-0812">Transmembrane</keyword>
<dbReference type="Proteomes" id="UP001432168">
    <property type="component" value="Chromosome"/>
</dbReference>
<dbReference type="GeneID" id="95703287"/>
<keyword evidence="4" id="KW-1185">Reference proteome</keyword>
<protein>
    <submittedName>
        <fullName evidence="3">Uncharacterized protein</fullName>
    </submittedName>
</protein>